<feature type="transmembrane region" description="Helical" evidence="1">
    <location>
        <begin position="124"/>
        <end position="144"/>
    </location>
</feature>
<keyword evidence="1" id="KW-0812">Transmembrane</keyword>
<name>A0A4R7BSV2_9HYPH</name>
<reference evidence="2 3" key="1">
    <citation type="submission" date="2019-03" db="EMBL/GenBank/DDBJ databases">
        <title>Genomic Encyclopedia of Type Strains, Phase IV (KMG-IV): sequencing the most valuable type-strain genomes for metagenomic binning, comparative biology and taxonomic classification.</title>
        <authorList>
            <person name="Goeker M."/>
        </authorList>
    </citation>
    <scope>NUCLEOTIDE SEQUENCE [LARGE SCALE GENOMIC DNA]</scope>
    <source>
        <strain evidence="2 3">DSM 25903</strain>
    </source>
</reference>
<feature type="transmembrane region" description="Helical" evidence="1">
    <location>
        <begin position="77"/>
        <end position="94"/>
    </location>
</feature>
<keyword evidence="1" id="KW-1133">Transmembrane helix</keyword>
<gene>
    <name evidence="2" type="ORF">EV668_4155</name>
</gene>
<keyword evidence="1" id="KW-0472">Membrane</keyword>
<dbReference type="AlphaFoldDB" id="A0A4R7BSV2"/>
<proteinExistence type="predicted"/>
<dbReference type="EMBL" id="SNZR01000016">
    <property type="protein sequence ID" value="TDR87076.1"/>
    <property type="molecule type" value="Genomic_DNA"/>
</dbReference>
<keyword evidence="3" id="KW-1185">Reference proteome</keyword>
<sequence>MRDDAIITDCRSAPCKRRSPPGRGKTRWIAAALLVSSPASAEVCDKGEELAIFGTPLLWAVLLALTWAAITRRSQAAAWALALALTAPLLVTLLEGNIDADPFVQGMIREGCRLPYRDGLNRSLGYAALAPVALALPLLVDCLWPQRATQP</sequence>
<protein>
    <submittedName>
        <fullName evidence="2">Uncharacterized protein</fullName>
    </submittedName>
</protein>
<evidence type="ECO:0000256" key="1">
    <source>
        <dbReference type="SAM" id="Phobius"/>
    </source>
</evidence>
<comment type="caution">
    <text evidence="2">The sequence shown here is derived from an EMBL/GenBank/DDBJ whole genome shotgun (WGS) entry which is preliminary data.</text>
</comment>
<evidence type="ECO:0000313" key="3">
    <source>
        <dbReference type="Proteomes" id="UP000295122"/>
    </source>
</evidence>
<organism evidence="2 3">
    <name type="scientific">Enterovirga rhinocerotis</name>
    <dbReference type="NCBI Taxonomy" id="1339210"/>
    <lineage>
        <taxon>Bacteria</taxon>
        <taxon>Pseudomonadati</taxon>
        <taxon>Pseudomonadota</taxon>
        <taxon>Alphaproteobacteria</taxon>
        <taxon>Hyphomicrobiales</taxon>
        <taxon>Methylobacteriaceae</taxon>
        <taxon>Enterovirga</taxon>
    </lineage>
</organism>
<feature type="transmembrane region" description="Helical" evidence="1">
    <location>
        <begin position="51"/>
        <end position="70"/>
    </location>
</feature>
<accession>A0A4R7BSV2</accession>
<evidence type="ECO:0000313" key="2">
    <source>
        <dbReference type="EMBL" id="TDR87076.1"/>
    </source>
</evidence>
<dbReference type="Proteomes" id="UP000295122">
    <property type="component" value="Unassembled WGS sequence"/>
</dbReference>